<gene>
    <name evidence="4" type="ORF">MCHLO_11591</name>
</gene>
<name>A0ABQ0LUK5_MYCCL</name>
<feature type="transmembrane region" description="Helical" evidence="1">
    <location>
        <begin position="40"/>
        <end position="60"/>
    </location>
</feature>
<evidence type="ECO:0000313" key="4">
    <source>
        <dbReference type="EMBL" id="GAT54765.1"/>
    </source>
</evidence>
<dbReference type="InterPro" id="IPR056824">
    <property type="entry name" value="PGAP1_TMD"/>
</dbReference>
<proteinExistence type="predicted"/>
<feature type="chain" id="PRO_5045396016" description="GPI inositol-deacylase transmembrane domain-containing protein" evidence="2">
    <location>
        <begin position="17"/>
        <end position="259"/>
    </location>
</feature>
<dbReference type="Pfam" id="PF25140">
    <property type="entry name" value="PGAP1_TMD"/>
    <property type="match status" value="1"/>
</dbReference>
<sequence length="259" mass="29348">MHILLLMTWLLPLAAPVLVVWVRTLAGAGLTTPFDGDHSVFSAAPFLVLVTYSSCMRAPLFQMQSFERTVSIRWSLVAVSAAALLLGSRKPYLVLDTAKVALGLFVLNNLLNKYNVLHVFFYHLSRLVFLFFVDEERDEGLRRGIREPPVFIWSQRDGTTRRAQAAQEGQASDFGGHYAWLRCPSAAQEQGQELRSRLWRAFLPVRDQQQLGHQASECLMNVLPSNQHQTTPASRDAPMCLLRRNGEHFRPWRSSDLPC</sequence>
<protein>
    <recommendedName>
        <fullName evidence="3">GPI inositol-deacylase transmembrane domain-containing protein</fullName>
    </recommendedName>
</protein>
<dbReference type="Proteomes" id="UP000815677">
    <property type="component" value="Unassembled WGS sequence"/>
</dbReference>
<keyword evidence="1" id="KW-0472">Membrane</keyword>
<organism evidence="4 5">
    <name type="scientific">Mycena chlorophos</name>
    <name type="common">Agaric fungus</name>
    <name type="synonym">Agaricus chlorophos</name>
    <dbReference type="NCBI Taxonomy" id="658473"/>
    <lineage>
        <taxon>Eukaryota</taxon>
        <taxon>Fungi</taxon>
        <taxon>Dikarya</taxon>
        <taxon>Basidiomycota</taxon>
        <taxon>Agaricomycotina</taxon>
        <taxon>Agaricomycetes</taxon>
        <taxon>Agaricomycetidae</taxon>
        <taxon>Agaricales</taxon>
        <taxon>Marasmiineae</taxon>
        <taxon>Mycenaceae</taxon>
        <taxon>Mycena</taxon>
    </lineage>
</organism>
<keyword evidence="5" id="KW-1185">Reference proteome</keyword>
<accession>A0ABQ0LUK5</accession>
<keyword evidence="1" id="KW-0812">Transmembrane</keyword>
<feature type="transmembrane region" description="Helical" evidence="1">
    <location>
        <begin position="72"/>
        <end position="94"/>
    </location>
</feature>
<feature type="domain" description="GPI inositol-deacylase transmembrane" evidence="3">
    <location>
        <begin position="3"/>
        <end position="106"/>
    </location>
</feature>
<keyword evidence="2" id="KW-0732">Signal</keyword>
<evidence type="ECO:0000256" key="2">
    <source>
        <dbReference type="SAM" id="SignalP"/>
    </source>
</evidence>
<evidence type="ECO:0000313" key="5">
    <source>
        <dbReference type="Proteomes" id="UP000815677"/>
    </source>
</evidence>
<keyword evidence="1" id="KW-1133">Transmembrane helix</keyword>
<evidence type="ECO:0000256" key="1">
    <source>
        <dbReference type="SAM" id="Phobius"/>
    </source>
</evidence>
<dbReference type="EMBL" id="DF848764">
    <property type="protein sequence ID" value="GAT54765.1"/>
    <property type="molecule type" value="Genomic_DNA"/>
</dbReference>
<reference evidence="4" key="1">
    <citation type="submission" date="2014-09" db="EMBL/GenBank/DDBJ databases">
        <title>Genome sequence of the luminous mushroom Mycena chlorophos for searching fungal bioluminescence genes.</title>
        <authorList>
            <person name="Tanaka Y."/>
            <person name="Kasuga D."/>
            <person name="Oba Y."/>
            <person name="Hase S."/>
            <person name="Sato K."/>
            <person name="Oba Y."/>
            <person name="Sakakibara Y."/>
        </authorList>
    </citation>
    <scope>NUCLEOTIDE SEQUENCE</scope>
</reference>
<evidence type="ECO:0000259" key="3">
    <source>
        <dbReference type="Pfam" id="PF25140"/>
    </source>
</evidence>
<feature type="signal peptide" evidence="2">
    <location>
        <begin position="1"/>
        <end position="16"/>
    </location>
</feature>